<dbReference type="GO" id="GO:0009372">
    <property type="term" value="P:quorum sensing"/>
    <property type="evidence" value="ECO:0007669"/>
    <property type="project" value="UniProtKB-UniRule"/>
</dbReference>
<dbReference type="AlphaFoldDB" id="A0A1H8M213"/>
<dbReference type="GO" id="GO:0007165">
    <property type="term" value="P:signal transduction"/>
    <property type="evidence" value="ECO:0007669"/>
    <property type="project" value="TreeGrafter"/>
</dbReference>
<dbReference type="PROSITE" id="PS51187">
    <property type="entry name" value="AUTOINDUCER_SYNTH_2"/>
    <property type="match status" value="1"/>
</dbReference>
<protein>
    <recommendedName>
        <fullName evidence="1">acyl-homoserine-lactone synthase</fullName>
        <ecNumber evidence="1">2.3.1.184</ecNumber>
    </recommendedName>
</protein>
<name>A0A1H8M213_9RHOB</name>
<dbReference type="PROSITE" id="PS00949">
    <property type="entry name" value="AUTOINDUCER_SYNTH_1"/>
    <property type="match status" value="1"/>
</dbReference>
<keyword evidence="5 7" id="KW-0071">Autoinducer synthesis</keyword>
<dbReference type="GO" id="GO:0061579">
    <property type="term" value="F:N-acyl homoserine lactone synthase activity"/>
    <property type="evidence" value="ECO:0007669"/>
    <property type="project" value="UniProtKB-EC"/>
</dbReference>
<evidence type="ECO:0000256" key="7">
    <source>
        <dbReference type="PROSITE-ProRule" id="PRU00533"/>
    </source>
</evidence>
<evidence type="ECO:0000313" key="9">
    <source>
        <dbReference type="Proteomes" id="UP000199054"/>
    </source>
</evidence>
<dbReference type="EMBL" id="FODE01000035">
    <property type="protein sequence ID" value="SEO11178.1"/>
    <property type="molecule type" value="Genomic_DNA"/>
</dbReference>
<evidence type="ECO:0000256" key="2">
    <source>
        <dbReference type="ARBA" id="ARBA00022654"/>
    </source>
</evidence>
<evidence type="ECO:0000256" key="6">
    <source>
        <dbReference type="ARBA" id="ARBA00048576"/>
    </source>
</evidence>
<dbReference type="InterPro" id="IPR018311">
    <property type="entry name" value="Autoind_synth_CS"/>
</dbReference>
<evidence type="ECO:0000256" key="5">
    <source>
        <dbReference type="ARBA" id="ARBA00022929"/>
    </source>
</evidence>
<keyword evidence="9" id="KW-1185">Reference proteome</keyword>
<accession>A0A1H8M213</accession>
<keyword evidence="4" id="KW-0949">S-adenosyl-L-methionine</keyword>
<dbReference type="PANTHER" id="PTHR39322">
    <property type="entry name" value="ACYL-HOMOSERINE-LACTONE SYNTHASE"/>
    <property type="match status" value="1"/>
</dbReference>
<dbReference type="SUPFAM" id="SSF55729">
    <property type="entry name" value="Acyl-CoA N-acyltransferases (Nat)"/>
    <property type="match status" value="1"/>
</dbReference>
<proteinExistence type="inferred from homology"/>
<dbReference type="PANTHER" id="PTHR39322:SF1">
    <property type="entry name" value="ISOVALERYL-HOMOSERINE LACTONE SYNTHASE"/>
    <property type="match status" value="1"/>
</dbReference>
<keyword evidence="3" id="KW-0808">Transferase</keyword>
<dbReference type="Pfam" id="PF00765">
    <property type="entry name" value="Autoind_synth"/>
    <property type="match status" value="1"/>
</dbReference>
<comment type="similarity">
    <text evidence="7">Belongs to the autoinducer synthase family.</text>
</comment>
<dbReference type="Gene3D" id="3.40.630.30">
    <property type="match status" value="1"/>
</dbReference>
<organism evidence="8 9">
    <name type="scientific">Paracoccus alcaliphilus</name>
    <dbReference type="NCBI Taxonomy" id="34002"/>
    <lineage>
        <taxon>Bacteria</taxon>
        <taxon>Pseudomonadati</taxon>
        <taxon>Pseudomonadota</taxon>
        <taxon>Alphaproteobacteria</taxon>
        <taxon>Rhodobacterales</taxon>
        <taxon>Paracoccaceae</taxon>
        <taxon>Paracoccus</taxon>
    </lineage>
</organism>
<dbReference type="Proteomes" id="UP000199054">
    <property type="component" value="Unassembled WGS sequence"/>
</dbReference>
<reference evidence="8 9" key="1">
    <citation type="submission" date="2016-10" db="EMBL/GenBank/DDBJ databases">
        <authorList>
            <person name="de Groot N.N."/>
        </authorList>
    </citation>
    <scope>NUCLEOTIDE SEQUENCE [LARGE SCALE GENOMIC DNA]</scope>
    <source>
        <strain evidence="8 9">DSM 8512</strain>
    </source>
</reference>
<dbReference type="EC" id="2.3.1.184" evidence="1"/>
<evidence type="ECO:0000256" key="1">
    <source>
        <dbReference type="ARBA" id="ARBA00012340"/>
    </source>
</evidence>
<evidence type="ECO:0000313" key="8">
    <source>
        <dbReference type="EMBL" id="SEO11178.1"/>
    </source>
</evidence>
<dbReference type="STRING" id="34002.SAMN04489859_103535"/>
<dbReference type="RefSeq" id="WP_090616040.1">
    <property type="nucleotide sequence ID" value="NZ_CP067124.1"/>
</dbReference>
<evidence type="ECO:0000256" key="4">
    <source>
        <dbReference type="ARBA" id="ARBA00022691"/>
    </source>
</evidence>
<dbReference type="OrthoDB" id="6169313at2"/>
<dbReference type="InterPro" id="IPR001690">
    <property type="entry name" value="Autoind_synthase"/>
</dbReference>
<evidence type="ECO:0000256" key="3">
    <source>
        <dbReference type="ARBA" id="ARBA00022679"/>
    </source>
</evidence>
<comment type="catalytic activity">
    <reaction evidence="6">
        <text>a fatty acyl-[ACP] + S-adenosyl-L-methionine = an N-acyl-L-homoserine lactone + S-methyl-5'-thioadenosine + holo-[ACP] + H(+)</text>
        <dbReference type="Rhea" id="RHEA:10096"/>
        <dbReference type="Rhea" id="RHEA-COMP:9685"/>
        <dbReference type="Rhea" id="RHEA-COMP:14125"/>
        <dbReference type="ChEBI" id="CHEBI:15378"/>
        <dbReference type="ChEBI" id="CHEBI:17509"/>
        <dbReference type="ChEBI" id="CHEBI:55474"/>
        <dbReference type="ChEBI" id="CHEBI:59789"/>
        <dbReference type="ChEBI" id="CHEBI:64479"/>
        <dbReference type="ChEBI" id="CHEBI:138651"/>
        <dbReference type="EC" id="2.3.1.184"/>
    </reaction>
</comment>
<sequence>MQTTTLSFANLHNHGELFANLFRARKQSFIVQKNWDLPESEDMEFDQYDTPQSRWIAIHEVGEVLAGFRLTPTTAKCGLYSYMIRDAQRGVLGGSIPQDLLYEEAPVDEGVWECSRVFVNHAVPQSVRRKVHFKMVEAMTGAARELGATRLIALTGATWPRWYGRCGLHAEAIGRVMWIDDGNFQCVSINLADKLH</sequence>
<gene>
    <name evidence="8" type="ORF">SAMN04489859_103535</name>
</gene>
<dbReference type="InterPro" id="IPR016181">
    <property type="entry name" value="Acyl_CoA_acyltransferase"/>
</dbReference>
<keyword evidence="2 7" id="KW-0673">Quorum sensing</keyword>